<gene>
    <name evidence="3" type="ordered locus">Sterm_1759</name>
</gene>
<sequence length="167" mass="17936">MKKLLFFTLLLFGVLSVRSLADGCNAQVCMCPNGGYVTTGQYCSTSSGESWIITPIIGTVAIDPATGKWASISNTKDRKEAKNDVLERCGSDCKVFMVDSKRCVGVAYSKSDKIIGSDSATDNFGGIGYNTRVERSNEKALKKCEKNGGKDCKIIANVCAVEGTTKY</sequence>
<dbReference type="HOGENOM" id="CLU_1577414_0_0_0"/>
<evidence type="ECO:0000259" key="2">
    <source>
        <dbReference type="Pfam" id="PF13827"/>
    </source>
</evidence>
<feature type="domain" description="DUF4189" evidence="2">
    <location>
        <begin position="58"/>
        <end position="159"/>
    </location>
</feature>
<evidence type="ECO:0000256" key="1">
    <source>
        <dbReference type="SAM" id="SignalP"/>
    </source>
</evidence>
<keyword evidence="1" id="KW-0732">Signal</keyword>
<reference evidence="3 4" key="2">
    <citation type="journal article" date="2010" name="Stand. Genomic Sci.">
        <title>Complete genome sequence of Sebaldella termitidis type strain (NCTC 11300).</title>
        <authorList>
            <person name="Harmon-Smith M."/>
            <person name="Celia L."/>
            <person name="Chertkov O."/>
            <person name="Lapidus A."/>
            <person name="Copeland A."/>
            <person name="Glavina Del Rio T."/>
            <person name="Nolan M."/>
            <person name="Lucas S."/>
            <person name="Tice H."/>
            <person name="Cheng J.F."/>
            <person name="Han C."/>
            <person name="Detter J.C."/>
            <person name="Bruce D."/>
            <person name="Goodwin L."/>
            <person name="Pitluck S."/>
            <person name="Pati A."/>
            <person name="Liolios K."/>
            <person name="Ivanova N."/>
            <person name="Mavromatis K."/>
            <person name="Mikhailova N."/>
            <person name="Chen A."/>
            <person name="Palaniappan K."/>
            <person name="Land M."/>
            <person name="Hauser L."/>
            <person name="Chang Y.J."/>
            <person name="Jeffries C.D."/>
            <person name="Brettin T."/>
            <person name="Goker M."/>
            <person name="Beck B."/>
            <person name="Bristow J."/>
            <person name="Eisen J.A."/>
            <person name="Markowitz V."/>
            <person name="Hugenholtz P."/>
            <person name="Kyrpides N.C."/>
            <person name="Klenk H.P."/>
            <person name="Chen F."/>
        </authorList>
    </citation>
    <scope>NUCLEOTIDE SEQUENCE [LARGE SCALE GENOMIC DNA]</scope>
    <source>
        <strain evidence="4">ATCC 33386 / NCTC 11300</strain>
    </source>
</reference>
<evidence type="ECO:0000313" key="3">
    <source>
        <dbReference type="EMBL" id="ACZ08617.1"/>
    </source>
</evidence>
<name>D1AIN3_SEBTE</name>
<evidence type="ECO:0000313" key="4">
    <source>
        <dbReference type="Proteomes" id="UP000000845"/>
    </source>
</evidence>
<dbReference type="EMBL" id="CP001739">
    <property type="protein sequence ID" value="ACZ08617.1"/>
    <property type="molecule type" value="Genomic_DNA"/>
</dbReference>
<dbReference type="AlphaFoldDB" id="D1AIN3"/>
<protein>
    <recommendedName>
        <fullName evidence="2">DUF4189 domain-containing protein</fullName>
    </recommendedName>
</protein>
<feature type="chain" id="PRO_5003019712" description="DUF4189 domain-containing protein" evidence="1">
    <location>
        <begin position="22"/>
        <end position="167"/>
    </location>
</feature>
<dbReference type="SMR" id="D1AIN3"/>
<proteinExistence type="predicted"/>
<dbReference type="Proteomes" id="UP000000845">
    <property type="component" value="Chromosome"/>
</dbReference>
<keyword evidence="4" id="KW-1185">Reference proteome</keyword>
<dbReference type="InterPro" id="IPR025240">
    <property type="entry name" value="DUF4189"/>
</dbReference>
<accession>D1AIN3</accession>
<dbReference type="KEGG" id="str:Sterm_1759"/>
<reference evidence="4" key="1">
    <citation type="submission" date="2009-09" db="EMBL/GenBank/DDBJ databases">
        <title>The complete chromosome of Sebaldella termitidis ATCC 33386.</title>
        <authorList>
            <consortium name="US DOE Joint Genome Institute (JGI-PGF)"/>
            <person name="Lucas S."/>
            <person name="Copeland A."/>
            <person name="Lapidus A."/>
            <person name="Glavina del Rio T."/>
            <person name="Dalin E."/>
            <person name="Tice H."/>
            <person name="Bruce D."/>
            <person name="Goodwin L."/>
            <person name="Pitluck S."/>
            <person name="Kyrpides N."/>
            <person name="Mavromatis K."/>
            <person name="Ivanova N."/>
            <person name="Mikhailova N."/>
            <person name="Sims D."/>
            <person name="Meincke L."/>
            <person name="Brettin T."/>
            <person name="Detter J.C."/>
            <person name="Han C."/>
            <person name="Larimer F."/>
            <person name="Land M."/>
            <person name="Hauser L."/>
            <person name="Markowitz V."/>
            <person name="Cheng J.F."/>
            <person name="Hugenholtz P."/>
            <person name="Woyke T."/>
            <person name="Wu D."/>
            <person name="Eisen J.A."/>
        </authorList>
    </citation>
    <scope>NUCLEOTIDE SEQUENCE [LARGE SCALE GENOMIC DNA]</scope>
    <source>
        <strain evidence="4">ATCC 33386 / NCTC 11300</strain>
    </source>
</reference>
<dbReference type="Pfam" id="PF13827">
    <property type="entry name" value="DUF4189"/>
    <property type="match status" value="1"/>
</dbReference>
<feature type="signal peptide" evidence="1">
    <location>
        <begin position="1"/>
        <end position="21"/>
    </location>
</feature>
<organism evidence="3 4">
    <name type="scientific">Sebaldella termitidis (strain ATCC 33386 / NCTC 11300)</name>
    <dbReference type="NCBI Taxonomy" id="526218"/>
    <lineage>
        <taxon>Bacteria</taxon>
        <taxon>Fusobacteriati</taxon>
        <taxon>Fusobacteriota</taxon>
        <taxon>Fusobacteriia</taxon>
        <taxon>Fusobacteriales</taxon>
        <taxon>Leptotrichiaceae</taxon>
        <taxon>Sebaldella</taxon>
    </lineage>
</organism>